<protein>
    <submittedName>
        <fullName evidence="2">Uncharacterized protein</fullName>
    </submittedName>
</protein>
<dbReference type="AlphaFoldDB" id="A0A2T6ZUJ5"/>
<name>A0A2T6ZUJ5_TUBBO</name>
<gene>
    <name evidence="2" type="ORF">B9Z19DRAFT_844834</name>
</gene>
<dbReference type="EMBL" id="NESQ01000098">
    <property type="protein sequence ID" value="PUU79167.1"/>
    <property type="molecule type" value="Genomic_DNA"/>
</dbReference>
<evidence type="ECO:0000313" key="3">
    <source>
        <dbReference type="Proteomes" id="UP000244722"/>
    </source>
</evidence>
<dbReference type="Proteomes" id="UP000244722">
    <property type="component" value="Unassembled WGS sequence"/>
</dbReference>
<feature type="region of interest" description="Disordered" evidence="1">
    <location>
        <begin position="66"/>
        <end position="142"/>
    </location>
</feature>
<accession>A0A2T6ZUJ5</accession>
<proteinExistence type="predicted"/>
<evidence type="ECO:0000256" key="1">
    <source>
        <dbReference type="SAM" id="MobiDB-lite"/>
    </source>
</evidence>
<organism evidence="2 3">
    <name type="scientific">Tuber borchii</name>
    <name type="common">White truffle</name>
    <dbReference type="NCBI Taxonomy" id="42251"/>
    <lineage>
        <taxon>Eukaryota</taxon>
        <taxon>Fungi</taxon>
        <taxon>Dikarya</taxon>
        <taxon>Ascomycota</taxon>
        <taxon>Pezizomycotina</taxon>
        <taxon>Pezizomycetes</taxon>
        <taxon>Pezizales</taxon>
        <taxon>Tuberaceae</taxon>
        <taxon>Tuber</taxon>
    </lineage>
</organism>
<reference evidence="2 3" key="1">
    <citation type="submission" date="2017-04" db="EMBL/GenBank/DDBJ databases">
        <title>Draft genome sequence of Tuber borchii Vittad., a whitish edible truffle.</title>
        <authorList>
            <consortium name="DOE Joint Genome Institute"/>
            <person name="Murat C."/>
            <person name="Kuo A."/>
            <person name="Barry K.W."/>
            <person name="Clum A."/>
            <person name="Dockter R.B."/>
            <person name="Fauchery L."/>
            <person name="Iotti M."/>
            <person name="Kohler A."/>
            <person name="Labutti K."/>
            <person name="Lindquist E.A."/>
            <person name="Lipzen A."/>
            <person name="Ohm R.A."/>
            <person name="Wang M."/>
            <person name="Grigoriev I.V."/>
            <person name="Zambonelli A."/>
            <person name="Martin F.M."/>
        </authorList>
    </citation>
    <scope>NUCLEOTIDE SEQUENCE [LARGE SCALE GENOMIC DNA]</scope>
    <source>
        <strain evidence="2 3">Tbo3840</strain>
    </source>
</reference>
<comment type="caution">
    <text evidence="2">The sequence shown here is derived from an EMBL/GenBank/DDBJ whole genome shotgun (WGS) entry which is preliminary data.</text>
</comment>
<evidence type="ECO:0000313" key="2">
    <source>
        <dbReference type="EMBL" id="PUU79167.1"/>
    </source>
</evidence>
<sequence length="193" mass="20821">MDRAQEGLHLPARCKLRSLTSMVQSLNPLHNFVFSDVMDPKQAGNLTGLPQSSQLDQKIHITSQTRHITHPTQSLTSPTPTHTTPFSASSPSMSSPCPSVPALLAGHRATQPMEFTQSSSIPTTSIRPPAVNSSLTGHPSKLASPPTAWPSLLLLPPLTLILPILFTKPHSSENDHIFINFSSFSSSLSILFS</sequence>
<keyword evidence="3" id="KW-1185">Reference proteome</keyword>
<feature type="compositionally biased region" description="Low complexity" evidence="1">
    <location>
        <begin position="118"/>
        <end position="129"/>
    </location>
</feature>
<feature type="compositionally biased region" description="Low complexity" evidence="1">
    <location>
        <begin position="70"/>
        <end position="101"/>
    </location>
</feature>